<dbReference type="InterPro" id="IPR021047">
    <property type="entry name" value="Mannosyltransferase_CMT1"/>
</dbReference>
<protein>
    <recommendedName>
        <fullName evidence="4">Alpha-1,3-mannosyltransferase CMT1</fullName>
    </recommendedName>
</protein>
<dbReference type="Proteomes" id="UP000469559">
    <property type="component" value="Unassembled WGS sequence"/>
</dbReference>
<evidence type="ECO:0008006" key="4">
    <source>
        <dbReference type="Google" id="ProtNLM"/>
    </source>
</evidence>
<comment type="caution">
    <text evidence="2">The sequence shown here is derived from an EMBL/GenBank/DDBJ whole genome shotgun (WGS) entry which is preliminary data.</text>
</comment>
<dbReference type="EMBL" id="QGMF01000654">
    <property type="protein sequence ID" value="TVY14592.1"/>
    <property type="molecule type" value="Genomic_DNA"/>
</dbReference>
<keyword evidence="1" id="KW-0732">Signal</keyword>
<feature type="signal peptide" evidence="1">
    <location>
        <begin position="1"/>
        <end position="36"/>
    </location>
</feature>
<dbReference type="AlphaFoldDB" id="A0A8T9B8D8"/>
<reference evidence="2 3" key="1">
    <citation type="submission" date="2018-05" db="EMBL/GenBank/DDBJ databases">
        <title>Whole genome sequencing for identification of molecular markers to develop diagnostic detection tools for the regulated plant pathogen Lachnellula willkommii.</title>
        <authorList>
            <person name="Giroux E."/>
            <person name="Bilodeau G."/>
        </authorList>
    </citation>
    <scope>NUCLEOTIDE SEQUENCE [LARGE SCALE GENOMIC DNA]</scope>
    <source>
        <strain evidence="2 3">CBS 203.66</strain>
    </source>
</reference>
<dbReference type="PANTHER" id="PTHR34144">
    <property type="entry name" value="CHROMOSOME 8, WHOLE GENOME SHOTGUN SEQUENCE"/>
    <property type="match status" value="1"/>
</dbReference>
<proteinExistence type="predicted"/>
<sequence>MLSRLLRSSRRSSRPRLLLLTLTILIFLDYLLNTSGAPSPQRTSELSAPLAREQVFIVSIQRNSEYMLRLYWNAALLSLVSFLGPANVFVSISESGSLDDTKGALRDLEERLNALGVQNRIVLGESMEEQMEAQKHVPGNREGWVYTGREGFGDGGWEKRRIPHLAKSRNHAMEPLFLVERRFDKVLWVNDVVFTVCHVNEDVATLLSTREGDYAAVCAMDFSSNADTYYDTFALRDSSGLKTSSIHYPYFLSRPSLQPLLALQPIPLQSCWNGLVSFAAAPFYSDPQLKFRGIPDSLATEHLEGSECCLIHADNHALRAQKGVWMNPNVRVTYNASTYVRVNPQGPLPESIAGDEKMQGVMAEVKGGRWPRKWERWTGMWESRRARWVGFGRARYWSENKMVKARVKKWASQGREKGEEREESGLECLVNEMQVMLELGWQHV</sequence>
<evidence type="ECO:0000256" key="1">
    <source>
        <dbReference type="SAM" id="SignalP"/>
    </source>
</evidence>
<dbReference type="OrthoDB" id="262547at2759"/>
<feature type="chain" id="PRO_5035906656" description="Alpha-1,3-mannosyltransferase CMT1" evidence="1">
    <location>
        <begin position="37"/>
        <end position="444"/>
    </location>
</feature>
<keyword evidence="3" id="KW-1185">Reference proteome</keyword>
<gene>
    <name evidence="2" type="ORF">LARI1_G008080</name>
</gene>
<organism evidence="2 3">
    <name type="scientific">Lachnellula arida</name>
    <dbReference type="NCBI Taxonomy" id="1316785"/>
    <lineage>
        <taxon>Eukaryota</taxon>
        <taxon>Fungi</taxon>
        <taxon>Dikarya</taxon>
        <taxon>Ascomycota</taxon>
        <taxon>Pezizomycotina</taxon>
        <taxon>Leotiomycetes</taxon>
        <taxon>Helotiales</taxon>
        <taxon>Lachnaceae</taxon>
        <taxon>Lachnellula</taxon>
    </lineage>
</organism>
<name>A0A8T9B8D8_9HELO</name>
<accession>A0A8T9B8D8</accession>
<evidence type="ECO:0000313" key="2">
    <source>
        <dbReference type="EMBL" id="TVY14592.1"/>
    </source>
</evidence>
<dbReference type="Pfam" id="PF11735">
    <property type="entry name" value="CAP59_mtransfer"/>
    <property type="match status" value="1"/>
</dbReference>
<evidence type="ECO:0000313" key="3">
    <source>
        <dbReference type="Proteomes" id="UP000469559"/>
    </source>
</evidence>
<dbReference type="PANTHER" id="PTHR34144:SF7">
    <property type="entry name" value="EXPORT PROTEIN (CAP59), PUTATIVE (AFU_ORTHOLOGUE AFUA_7G05020)-RELATED"/>
    <property type="match status" value="1"/>
</dbReference>